<dbReference type="Proteomes" id="UP000197174">
    <property type="component" value="Unassembled WGS sequence"/>
</dbReference>
<dbReference type="InterPro" id="IPR058248">
    <property type="entry name" value="Lxx211020-like"/>
</dbReference>
<dbReference type="Pfam" id="PF04314">
    <property type="entry name" value="PCuAC"/>
    <property type="match status" value="1"/>
</dbReference>
<keyword evidence="4" id="KW-1185">Reference proteome</keyword>
<dbReference type="InterPro" id="IPR007410">
    <property type="entry name" value="LpqE-like"/>
</dbReference>
<feature type="compositionally biased region" description="Polar residues" evidence="1">
    <location>
        <begin position="187"/>
        <end position="205"/>
    </location>
</feature>
<comment type="caution">
    <text evidence="3">The sequence shown here is derived from an EMBL/GenBank/DDBJ whole genome shotgun (WGS) entry which is preliminary data.</text>
</comment>
<evidence type="ECO:0000313" key="4">
    <source>
        <dbReference type="Proteomes" id="UP000197174"/>
    </source>
</evidence>
<name>A0A246RK95_9ACTN</name>
<dbReference type="PANTHER" id="PTHR36302:SF1">
    <property type="entry name" value="COPPER CHAPERONE PCU(A)C"/>
    <property type="match status" value="1"/>
</dbReference>
<dbReference type="PANTHER" id="PTHR36302">
    <property type="entry name" value="BLR7088 PROTEIN"/>
    <property type="match status" value="1"/>
</dbReference>
<feature type="chain" id="PRO_5038500725" description="Copper chaperone PCu(A)C" evidence="2">
    <location>
        <begin position="19"/>
        <end position="205"/>
    </location>
</feature>
<dbReference type="AlphaFoldDB" id="A0A246RK95"/>
<dbReference type="Gene3D" id="2.60.40.1890">
    <property type="entry name" value="PCu(A)C copper chaperone"/>
    <property type="match status" value="1"/>
</dbReference>
<dbReference type="PROSITE" id="PS51257">
    <property type="entry name" value="PROKAR_LIPOPROTEIN"/>
    <property type="match status" value="1"/>
</dbReference>
<gene>
    <name evidence="3" type="ORF">B5D80_17410</name>
</gene>
<proteinExistence type="predicted"/>
<dbReference type="EMBL" id="MZMV01000027">
    <property type="protein sequence ID" value="OWV05844.1"/>
    <property type="molecule type" value="Genomic_DNA"/>
</dbReference>
<protein>
    <recommendedName>
        <fullName evidence="5">Copper chaperone PCu(A)C</fullName>
    </recommendedName>
</protein>
<accession>A0A246RK95</accession>
<feature type="signal peptide" evidence="2">
    <location>
        <begin position="1"/>
        <end position="18"/>
    </location>
</feature>
<dbReference type="OrthoDB" id="9796962at2"/>
<evidence type="ECO:0000313" key="3">
    <source>
        <dbReference type="EMBL" id="OWV05844.1"/>
    </source>
</evidence>
<dbReference type="RefSeq" id="WP_088644930.1">
    <property type="nucleotide sequence ID" value="NZ_MZMV01000027.1"/>
</dbReference>
<feature type="region of interest" description="Disordered" evidence="1">
    <location>
        <begin position="170"/>
        <end position="205"/>
    </location>
</feature>
<evidence type="ECO:0000256" key="1">
    <source>
        <dbReference type="SAM" id="MobiDB-lite"/>
    </source>
</evidence>
<evidence type="ECO:0008006" key="5">
    <source>
        <dbReference type="Google" id="ProtNLM"/>
    </source>
</evidence>
<reference evidence="3 4" key="1">
    <citation type="submission" date="2017-03" db="EMBL/GenBank/DDBJ databases">
        <title>Whole genome sequence of Micromonospora wenchangensis, isolated from mangrove soil.</title>
        <authorList>
            <person name="Yang H."/>
        </authorList>
    </citation>
    <scope>NUCLEOTIDE SEQUENCE [LARGE SCALE GENOMIC DNA]</scope>
    <source>
        <strain evidence="3 4">CCTCC AA 2012002</strain>
    </source>
</reference>
<evidence type="ECO:0000256" key="2">
    <source>
        <dbReference type="SAM" id="SignalP"/>
    </source>
</evidence>
<keyword evidence="2" id="KW-0732">Signal</keyword>
<dbReference type="SUPFAM" id="SSF110087">
    <property type="entry name" value="DR1885-like metal-binding protein"/>
    <property type="match status" value="1"/>
</dbReference>
<sequence length="205" mass="20834">MRPTGPLGANRRAPLVFAATTAALLALGAAGCGPADPASGTRSDSSAPASASAGVLAIRDPWVKAADKGMTAAFGTLVNDSDTDVTLTGATTEVSALELHEMTMKDGTMVMRQKQGGIVIRAKGTHVLEPGGDHLMLMDLRRPVRAGDEVTVTLTFADGRTQQFTAVAKPFTGAQESYAPGHGAPEPTTSGQPAPSGQPTTGPTP</sequence>
<dbReference type="InterPro" id="IPR036182">
    <property type="entry name" value="PCuAC_sf"/>
</dbReference>
<organism evidence="3 4">
    <name type="scientific">Micromonospora wenchangensis</name>
    <dbReference type="NCBI Taxonomy" id="1185415"/>
    <lineage>
        <taxon>Bacteria</taxon>
        <taxon>Bacillati</taxon>
        <taxon>Actinomycetota</taxon>
        <taxon>Actinomycetes</taxon>
        <taxon>Micromonosporales</taxon>
        <taxon>Micromonosporaceae</taxon>
        <taxon>Micromonospora</taxon>
    </lineage>
</organism>